<name>A0A1Z2KWF4_9ACTN</name>
<dbReference type="InterPro" id="IPR011042">
    <property type="entry name" value="6-blade_b-propeller_TolB-like"/>
</dbReference>
<evidence type="ECO:0000256" key="1">
    <source>
        <dbReference type="ARBA" id="ARBA00009820"/>
    </source>
</evidence>
<sequence>MTVLPAAAATEGHRQRTERVSVAADGTEANGESGQGKISGDGRVVVFGSGADNLIPGDPRKGGPFVKELRTGRVERVAVAPDGTPSDGSTWDVAVNANGRYVVFSSDATNLVPGGNPTGSTEVYVRDRWTGRTEILIGNPKQARVDNSEPSISADGRYVAFLSTRGDLVPGDTNDARDVFVKDRWRGTVERVSVASDGTQGDGESASPVISADGSRVGFKSRASNLVPRAGTDEDLRARPRARAFYAHELRTGRTELAAHSRTGAKVAVLTDIGLSPDGRHALFMSANDDIVAGDTNRTADAFATDLRTGVTRRLSVAADGTEADGLSYGHVAMSADNRRAFFTSSASNLVPDDTNGKEDVFARDLRTGAVERVNVASDGTQASGFSLNFSVDLSGRTAVFDSEDADLVPDDRNGGSDVFLRHLR</sequence>
<reference evidence="3 4" key="1">
    <citation type="submission" date="2017-06" db="EMBL/GenBank/DDBJ databases">
        <title>Streptomyces albireticuli Genome sequencing and assembly.</title>
        <authorList>
            <person name="Wang Y."/>
            <person name="Du B."/>
            <person name="Ding Y."/>
            <person name="Liu H."/>
            <person name="Hou Q."/>
            <person name="Liu K."/>
            <person name="Yao L."/>
            <person name="Wang C."/>
        </authorList>
    </citation>
    <scope>NUCLEOTIDE SEQUENCE [LARGE SCALE GENOMIC DNA]</scope>
    <source>
        <strain evidence="3 4">MDJK11</strain>
    </source>
</reference>
<dbReference type="PANTHER" id="PTHR36842:SF1">
    <property type="entry name" value="PROTEIN TOLB"/>
    <property type="match status" value="1"/>
</dbReference>
<dbReference type="KEGG" id="salj:SMD11_0703"/>
<gene>
    <name evidence="3" type="ORF">SMD11_0703</name>
</gene>
<protein>
    <recommendedName>
        <fullName evidence="5">WD40 domain-containing protein</fullName>
    </recommendedName>
</protein>
<dbReference type="Gene3D" id="2.120.10.30">
    <property type="entry name" value="TolB, C-terminal domain"/>
    <property type="match status" value="2"/>
</dbReference>
<evidence type="ECO:0000313" key="4">
    <source>
        <dbReference type="Proteomes" id="UP000195755"/>
    </source>
</evidence>
<proteinExistence type="inferred from homology"/>
<organism evidence="3 4">
    <name type="scientific">Streptomyces albireticuli</name>
    <dbReference type="NCBI Taxonomy" id="1940"/>
    <lineage>
        <taxon>Bacteria</taxon>
        <taxon>Bacillati</taxon>
        <taxon>Actinomycetota</taxon>
        <taxon>Actinomycetes</taxon>
        <taxon>Kitasatosporales</taxon>
        <taxon>Streptomycetaceae</taxon>
        <taxon>Streptomyces</taxon>
    </lineage>
</organism>
<dbReference type="SUPFAM" id="SSF82171">
    <property type="entry name" value="DPP6 N-terminal domain-like"/>
    <property type="match status" value="1"/>
</dbReference>
<evidence type="ECO:0000313" key="3">
    <source>
        <dbReference type="EMBL" id="ARZ66369.1"/>
    </source>
</evidence>
<accession>A0A1Z2KWF4</accession>
<evidence type="ECO:0000256" key="2">
    <source>
        <dbReference type="SAM" id="MobiDB-lite"/>
    </source>
</evidence>
<feature type="region of interest" description="Disordered" evidence="2">
    <location>
        <begin position="1"/>
        <end position="20"/>
    </location>
</feature>
<dbReference type="Proteomes" id="UP000195755">
    <property type="component" value="Chromosome"/>
</dbReference>
<dbReference type="PANTHER" id="PTHR36842">
    <property type="entry name" value="PROTEIN TOLB HOMOLOG"/>
    <property type="match status" value="1"/>
</dbReference>
<comment type="similarity">
    <text evidence="1">Belongs to the TolB family.</text>
</comment>
<dbReference type="EMBL" id="CP021744">
    <property type="protein sequence ID" value="ARZ66369.1"/>
    <property type="molecule type" value="Genomic_DNA"/>
</dbReference>
<evidence type="ECO:0008006" key="5">
    <source>
        <dbReference type="Google" id="ProtNLM"/>
    </source>
</evidence>
<dbReference type="AlphaFoldDB" id="A0A1Z2KWF4"/>
<dbReference type="Pfam" id="PF07676">
    <property type="entry name" value="PD40"/>
    <property type="match status" value="1"/>
</dbReference>
<dbReference type="InterPro" id="IPR011659">
    <property type="entry name" value="WD40"/>
</dbReference>